<name>A0AAV4MDE5_9ARAC</name>
<keyword evidence="2" id="KW-1185">Reference proteome</keyword>
<reference evidence="1 2" key="1">
    <citation type="submission" date="2021-06" db="EMBL/GenBank/DDBJ databases">
        <title>Caerostris darwini draft genome.</title>
        <authorList>
            <person name="Kono N."/>
            <person name="Arakawa K."/>
        </authorList>
    </citation>
    <scope>NUCLEOTIDE SEQUENCE [LARGE SCALE GENOMIC DNA]</scope>
</reference>
<dbReference type="Proteomes" id="UP001054837">
    <property type="component" value="Unassembled WGS sequence"/>
</dbReference>
<protein>
    <submittedName>
        <fullName evidence="1">Uncharacterized protein</fullName>
    </submittedName>
</protein>
<sequence>MTPLSTLTGSSFQTRFGDGGGKKIEIKKHWGKIQKGLMFFEEEFLAKETTSCCSMQPPPRLVELRVCKVLMWWMAMGSCSSKKSFWRWKQPSVAEQQYHALPNCESAKFCCSGWTWYVFDRAISLDYFRLVNS</sequence>
<proteinExistence type="predicted"/>
<gene>
    <name evidence="1" type="ORF">CDAR_122491</name>
</gene>
<accession>A0AAV4MDE5</accession>
<comment type="caution">
    <text evidence="1">The sequence shown here is derived from an EMBL/GenBank/DDBJ whole genome shotgun (WGS) entry which is preliminary data.</text>
</comment>
<evidence type="ECO:0000313" key="2">
    <source>
        <dbReference type="Proteomes" id="UP001054837"/>
    </source>
</evidence>
<organism evidence="1 2">
    <name type="scientific">Caerostris darwini</name>
    <dbReference type="NCBI Taxonomy" id="1538125"/>
    <lineage>
        <taxon>Eukaryota</taxon>
        <taxon>Metazoa</taxon>
        <taxon>Ecdysozoa</taxon>
        <taxon>Arthropoda</taxon>
        <taxon>Chelicerata</taxon>
        <taxon>Arachnida</taxon>
        <taxon>Araneae</taxon>
        <taxon>Araneomorphae</taxon>
        <taxon>Entelegynae</taxon>
        <taxon>Araneoidea</taxon>
        <taxon>Araneidae</taxon>
        <taxon>Caerostris</taxon>
    </lineage>
</organism>
<evidence type="ECO:0000313" key="1">
    <source>
        <dbReference type="EMBL" id="GIX68834.1"/>
    </source>
</evidence>
<dbReference type="AlphaFoldDB" id="A0AAV4MDE5"/>
<dbReference type="EMBL" id="BPLQ01000204">
    <property type="protein sequence ID" value="GIX68834.1"/>
    <property type="molecule type" value="Genomic_DNA"/>
</dbReference>